<protein>
    <submittedName>
        <fullName evidence="1">Uncharacterized protein</fullName>
    </submittedName>
</protein>
<sequence length="33" mass="3790">VRKWIAEIIPDVNYKPVHTMCAVGIGLYERGLF</sequence>
<dbReference type="AlphaFoldDB" id="X1CG51"/>
<gene>
    <name evidence="1" type="ORF">S01H4_62490</name>
</gene>
<feature type="non-terminal residue" evidence="1">
    <location>
        <position position="1"/>
    </location>
</feature>
<dbReference type="EMBL" id="BART01037314">
    <property type="protein sequence ID" value="GAH06632.1"/>
    <property type="molecule type" value="Genomic_DNA"/>
</dbReference>
<comment type="caution">
    <text evidence="1">The sequence shown here is derived from an EMBL/GenBank/DDBJ whole genome shotgun (WGS) entry which is preliminary data.</text>
</comment>
<proteinExistence type="predicted"/>
<evidence type="ECO:0000313" key="1">
    <source>
        <dbReference type="EMBL" id="GAH06632.1"/>
    </source>
</evidence>
<reference evidence="1" key="1">
    <citation type="journal article" date="2014" name="Front. Microbiol.">
        <title>High frequency of phylogenetically diverse reductive dehalogenase-homologous genes in deep subseafloor sedimentary metagenomes.</title>
        <authorList>
            <person name="Kawai M."/>
            <person name="Futagami T."/>
            <person name="Toyoda A."/>
            <person name="Takaki Y."/>
            <person name="Nishi S."/>
            <person name="Hori S."/>
            <person name="Arai W."/>
            <person name="Tsubouchi T."/>
            <person name="Morono Y."/>
            <person name="Uchiyama I."/>
            <person name="Ito T."/>
            <person name="Fujiyama A."/>
            <person name="Inagaki F."/>
            <person name="Takami H."/>
        </authorList>
    </citation>
    <scope>NUCLEOTIDE SEQUENCE</scope>
    <source>
        <strain evidence="1">Expedition CK06-06</strain>
    </source>
</reference>
<accession>X1CG51</accession>
<organism evidence="1">
    <name type="scientific">marine sediment metagenome</name>
    <dbReference type="NCBI Taxonomy" id="412755"/>
    <lineage>
        <taxon>unclassified sequences</taxon>
        <taxon>metagenomes</taxon>
        <taxon>ecological metagenomes</taxon>
    </lineage>
</organism>
<name>X1CG51_9ZZZZ</name>